<dbReference type="InterPro" id="IPR001036">
    <property type="entry name" value="Acrflvin-R"/>
</dbReference>
<feature type="transmembrane region" description="Helical" evidence="1">
    <location>
        <begin position="325"/>
        <end position="344"/>
    </location>
</feature>
<evidence type="ECO:0000313" key="3">
    <source>
        <dbReference type="Proteomes" id="UP000537126"/>
    </source>
</evidence>
<feature type="transmembrane region" description="Helical" evidence="1">
    <location>
        <begin position="877"/>
        <end position="895"/>
    </location>
</feature>
<dbReference type="PRINTS" id="PR00702">
    <property type="entry name" value="ACRIFLAVINRP"/>
</dbReference>
<dbReference type="Gene3D" id="3.30.70.1440">
    <property type="entry name" value="Multidrug efflux transporter AcrB pore domain"/>
    <property type="match status" value="1"/>
</dbReference>
<keyword evidence="1" id="KW-1133">Transmembrane helix</keyword>
<dbReference type="SUPFAM" id="SSF82866">
    <property type="entry name" value="Multidrug efflux transporter AcrB transmembrane domain"/>
    <property type="match status" value="2"/>
</dbReference>
<gene>
    <name evidence="2" type="ORF">FHS56_001203</name>
</gene>
<evidence type="ECO:0000256" key="1">
    <source>
        <dbReference type="SAM" id="Phobius"/>
    </source>
</evidence>
<feature type="transmembrane region" description="Helical" evidence="1">
    <location>
        <begin position="973"/>
        <end position="992"/>
    </location>
</feature>
<dbReference type="PANTHER" id="PTHR32063:SF0">
    <property type="entry name" value="SWARMING MOTILITY PROTEIN SWRC"/>
    <property type="match status" value="1"/>
</dbReference>
<feature type="transmembrane region" description="Helical" evidence="1">
    <location>
        <begin position="930"/>
        <end position="952"/>
    </location>
</feature>
<name>A0A846MQQ1_9BACT</name>
<dbReference type="Gene3D" id="3.30.70.1430">
    <property type="entry name" value="Multidrug efflux transporter AcrB pore domain"/>
    <property type="match status" value="2"/>
</dbReference>
<reference evidence="2 3" key="1">
    <citation type="submission" date="2020-03" db="EMBL/GenBank/DDBJ databases">
        <title>Genomic Encyclopedia of Type Strains, Phase IV (KMG-IV): sequencing the most valuable type-strain genomes for metagenomic binning, comparative biology and taxonomic classification.</title>
        <authorList>
            <person name="Goeker M."/>
        </authorList>
    </citation>
    <scope>NUCLEOTIDE SEQUENCE [LARGE SCALE GENOMIC DNA]</scope>
    <source>
        <strain evidence="2 3">DSM 5718</strain>
    </source>
</reference>
<dbReference type="RefSeq" id="WP_166918966.1">
    <property type="nucleotide sequence ID" value="NZ_JAASRN010000002.1"/>
</dbReference>
<dbReference type="InterPro" id="IPR027463">
    <property type="entry name" value="AcrB_DN_DC_subdom"/>
</dbReference>
<dbReference type="Pfam" id="PF00873">
    <property type="entry name" value="ACR_tran"/>
    <property type="match status" value="2"/>
</dbReference>
<dbReference type="Proteomes" id="UP000537126">
    <property type="component" value="Unassembled WGS sequence"/>
</dbReference>
<dbReference type="PANTHER" id="PTHR32063">
    <property type="match status" value="1"/>
</dbReference>
<keyword evidence="1" id="KW-0812">Transmembrane</keyword>
<dbReference type="SUPFAM" id="SSF82693">
    <property type="entry name" value="Multidrug efflux transporter AcrB pore domain, PN1, PN2, PC1 and PC2 subdomains"/>
    <property type="match status" value="1"/>
</dbReference>
<feature type="transmembrane region" description="Helical" evidence="1">
    <location>
        <begin position="902"/>
        <end position="924"/>
    </location>
</feature>
<dbReference type="GO" id="GO:0005886">
    <property type="term" value="C:plasma membrane"/>
    <property type="evidence" value="ECO:0007669"/>
    <property type="project" value="TreeGrafter"/>
</dbReference>
<dbReference type="GO" id="GO:0042910">
    <property type="term" value="F:xenobiotic transmembrane transporter activity"/>
    <property type="evidence" value="ECO:0007669"/>
    <property type="project" value="TreeGrafter"/>
</dbReference>
<dbReference type="Gene3D" id="1.20.1640.10">
    <property type="entry name" value="Multidrug efflux transporter AcrB transmembrane domain"/>
    <property type="match status" value="3"/>
</dbReference>
<feature type="transmembrane region" description="Helical" evidence="1">
    <location>
        <begin position="489"/>
        <end position="514"/>
    </location>
</feature>
<evidence type="ECO:0000313" key="2">
    <source>
        <dbReference type="EMBL" id="NIK73690.1"/>
    </source>
</evidence>
<dbReference type="Gene3D" id="3.30.70.1320">
    <property type="entry name" value="Multidrug efflux transporter AcrB pore domain like"/>
    <property type="match status" value="1"/>
</dbReference>
<protein>
    <submittedName>
        <fullName evidence="2">Multidrug efflux pump subunit AcrB</fullName>
    </submittedName>
</protein>
<proteinExistence type="predicted"/>
<feature type="transmembrane region" description="Helical" evidence="1">
    <location>
        <begin position="351"/>
        <end position="371"/>
    </location>
</feature>
<feature type="transmembrane region" description="Helical" evidence="1">
    <location>
        <begin position="442"/>
        <end position="468"/>
    </location>
</feature>
<dbReference type="EMBL" id="JAASRN010000002">
    <property type="protein sequence ID" value="NIK73690.1"/>
    <property type="molecule type" value="Genomic_DNA"/>
</dbReference>
<accession>A0A846MQQ1</accession>
<dbReference type="AlphaFoldDB" id="A0A846MQQ1"/>
<sequence>MSSFRLVFVFVVLALLALLSLPKLSVKYMPSLRKPTLYIVYRLPEAPPEVVEQKITAPLENMLSGIGEVEKMTSISYYNGGSISLYFNEDADLDFKRFEVSNVIRQLYPQLPPNASYPEVYPSVSEEDEKESPLLVYSVYAPFAPAFIQKTIEEQLKLPLSSIREIERIEIAGARSLQLTVEYDAQRLLAYGLSVSDLQRHLRRFFERQFIGVYESPRQERFYMELQAPPQALHEIENSELRPGVRFGYFARLYREEEEARRYFRINGKNAVRLLVYARPDVNTLILAEKVRTRIDTLSKRLTQGFQVVLEDDRTEKMREELQKIYHRTGLSVAILLLVILLIYRDWRYLLVLLGGVGINLSLTFAFVYLFNIEVHIFSLAGLTLSFGMLLDNAVVMLDHLKKRGNTRVFLGLLGATATTMSALSLVWLLPEEQRLSLIDFALVIIVSLGLSLVVALFFTPAAYRLFLQQAVQTKTLPFKKRKRHYRRFLRYERLIALLAAHKKAFTMVVILMFGTPVFMLPTEIKDWDWYNRWFGNTYYLENIRPYVDQALGGALYLFVQEVYEKAHFRTPERTQLNVYARMPFGTTPQQMNAVIEKVEQYLARFKGIDKFVTNIYSGQNATISIYFKPEYEYSGLPPMLKAMLIRQSLDWAGVEWAITGVGEGFSSITYEQMRQMRVRMTGYHYDKLYEEAQAFAKLLQKHPRVKDVNLNERLSYSYRNTEAFRMHLNTTLLAQAGLSNRALLQGIELYSLAPYAQSYVSYKNEYVPVFFREEDAQRFSTYELGQQNLLLNQQKGVRPELFSRLQFEKLNDAIYKENRQYIRIIGFDYYGSPKFGERYLQQCIEQHRKVLPPGFSIDKDNVTFYFFDSEKNKRSYSILLLLLGVVYVICAILFESLLKPFYIIITVPLSFIGLFLIFAWGNFSFDQGGYAAFVLLGGLVVNAAIFILNEYNQLRSNSDRLRRICRAVWHKSVPILITTFSTVLGLVPFLSEGDQEIFWFSLAIGSIGGLLFSLFGVFVALPVWMSPSRNMHS</sequence>
<feature type="transmembrane region" description="Helical" evidence="1">
    <location>
        <begin position="410"/>
        <end position="430"/>
    </location>
</feature>
<feature type="transmembrane region" description="Helical" evidence="1">
    <location>
        <begin position="998"/>
        <end position="1025"/>
    </location>
</feature>
<keyword evidence="3" id="KW-1185">Reference proteome</keyword>
<organism evidence="2 3">
    <name type="scientific">Thermonema lapsum</name>
    <dbReference type="NCBI Taxonomy" id="28195"/>
    <lineage>
        <taxon>Bacteria</taxon>
        <taxon>Pseudomonadati</taxon>
        <taxon>Bacteroidota</taxon>
        <taxon>Cytophagia</taxon>
        <taxon>Cytophagales</taxon>
        <taxon>Thermonemataceae</taxon>
        <taxon>Thermonema</taxon>
    </lineage>
</organism>
<feature type="transmembrane region" description="Helical" evidence="1">
    <location>
        <begin position="377"/>
        <end position="398"/>
    </location>
</feature>
<comment type="caution">
    <text evidence="2">The sequence shown here is derived from an EMBL/GenBank/DDBJ whole genome shotgun (WGS) entry which is preliminary data.</text>
</comment>
<dbReference type="Gene3D" id="3.30.2090.10">
    <property type="entry name" value="Multidrug efflux transporter AcrB TolC docking domain, DN and DC subdomains"/>
    <property type="match status" value="2"/>
</dbReference>
<keyword evidence="1" id="KW-0472">Membrane</keyword>